<dbReference type="GO" id="GO:0046677">
    <property type="term" value="P:response to antibiotic"/>
    <property type="evidence" value="ECO:0007669"/>
    <property type="project" value="InterPro"/>
</dbReference>
<keyword evidence="4" id="KW-1185">Reference proteome</keyword>
<dbReference type="PROSITE" id="PS51257">
    <property type="entry name" value="PROKAR_LIPOPROTEIN"/>
    <property type="match status" value="1"/>
</dbReference>
<evidence type="ECO:0000313" key="4">
    <source>
        <dbReference type="Proteomes" id="UP000253792"/>
    </source>
</evidence>
<dbReference type="InterPro" id="IPR000871">
    <property type="entry name" value="Beta-lactam_class-A"/>
</dbReference>
<dbReference type="GO" id="GO:0008800">
    <property type="term" value="F:beta-lactamase activity"/>
    <property type="evidence" value="ECO:0007669"/>
    <property type="project" value="InterPro"/>
</dbReference>
<evidence type="ECO:0000313" key="3">
    <source>
        <dbReference type="EMBL" id="RDB54626.1"/>
    </source>
</evidence>
<evidence type="ECO:0000256" key="1">
    <source>
        <dbReference type="SAM" id="SignalP"/>
    </source>
</evidence>
<dbReference type="PANTHER" id="PTHR35333:SF3">
    <property type="entry name" value="BETA-LACTAMASE-TYPE TRANSPEPTIDASE FOLD CONTAINING PROTEIN"/>
    <property type="match status" value="1"/>
</dbReference>
<comment type="caution">
    <text evidence="3">The sequence shown here is derived from an EMBL/GenBank/DDBJ whole genome shotgun (WGS) entry which is preliminary data.</text>
</comment>
<dbReference type="Pfam" id="PF13354">
    <property type="entry name" value="Beta-lactamase2"/>
    <property type="match status" value="1"/>
</dbReference>
<dbReference type="EMBL" id="PPTP01000008">
    <property type="protein sequence ID" value="RDB54626.1"/>
    <property type="molecule type" value="Genomic_DNA"/>
</dbReference>
<feature type="signal peptide" evidence="1">
    <location>
        <begin position="1"/>
        <end position="25"/>
    </location>
</feature>
<dbReference type="PANTHER" id="PTHR35333">
    <property type="entry name" value="BETA-LACTAMASE"/>
    <property type="match status" value="1"/>
</dbReference>
<evidence type="ECO:0000259" key="2">
    <source>
        <dbReference type="Pfam" id="PF13354"/>
    </source>
</evidence>
<gene>
    <name evidence="3" type="ORF">C1880_08720</name>
</gene>
<dbReference type="GO" id="GO:0030655">
    <property type="term" value="P:beta-lactam antibiotic catabolic process"/>
    <property type="evidence" value="ECO:0007669"/>
    <property type="project" value="InterPro"/>
</dbReference>
<feature type="domain" description="Beta-lactamase class A catalytic" evidence="2">
    <location>
        <begin position="91"/>
        <end position="292"/>
    </location>
</feature>
<dbReference type="Proteomes" id="UP000253792">
    <property type="component" value="Unassembled WGS sequence"/>
</dbReference>
<dbReference type="STRING" id="1034345.GCA_000236865_01926"/>
<accession>A0A369L8W6</accession>
<sequence length="317" mass="32380">MGAPVRAAGAWAAAMVALIALCLLAGCASGQEKQGEATGTTDVEALVDCVDDARGSEAAAPVSAPEGLRDALEQAVEAHSGAYAVTCASADGSWSVDVNGDKPFVSASIIKLAILGTLLDQAQSGVLSLDGTVTVSPSDIVGGTGVIQASGAGESYTYRQLAAYMIQDSDNVATNLIIDAVGMPAVNEYASEIGLTQTVLNRRMMDFAAGDENYTSANDVARMLQLIYQGKLVSPDMSEFALDLLKGQHDDAGLLEGLPAGSVFAHKTGTLDGVFNDGGIVLDQNPYAIVMLSGDAERSQAQACMVDIAQAADAAIG</sequence>
<protein>
    <recommendedName>
        <fullName evidence="2">Beta-lactamase class A catalytic domain-containing protein</fullName>
    </recommendedName>
</protein>
<organism evidence="3 4">
    <name type="scientific">Senegalimassilia anaerobia</name>
    <dbReference type="NCBI Taxonomy" id="1473216"/>
    <lineage>
        <taxon>Bacteria</taxon>
        <taxon>Bacillati</taxon>
        <taxon>Actinomycetota</taxon>
        <taxon>Coriobacteriia</taxon>
        <taxon>Coriobacteriales</taxon>
        <taxon>Coriobacteriaceae</taxon>
        <taxon>Senegalimassilia</taxon>
    </lineage>
</organism>
<feature type="chain" id="PRO_5038961011" description="Beta-lactamase class A catalytic domain-containing protein" evidence="1">
    <location>
        <begin position="26"/>
        <end position="317"/>
    </location>
</feature>
<name>A0A369L8W6_9ACTN</name>
<reference evidence="3 4" key="1">
    <citation type="journal article" date="2018" name="Elife">
        <title>Discovery and characterization of a prevalent human gut bacterial enzyme sufficient for the inactivation of a family of plant toxins.</title>
        <authorList>
            <person name="Koppel N."/>
            <person name="Bisanz J.E."/>
            <person name="Pandelia M.E."/>
            <person name="Turnbaugh P.J."/>
            <person name="Balskus E.P."/>
        </authorList>
    </citation>
    <scope>NUCLEOTIDE SEQUENCE [LARGE SCALE GENOMIC DNA]</scope>
    <source>
        <strain evidence="4">anaerobia AP69FAA</strain>
    </source>
</reference>
<dbReference type="InterPro" id="IPR012338">
    <property type="entry name" value="Beta-lactam/transpept-like"/>
</dbReference>
<dbReference type="SUPFAM" id="SSF56601">
    <property type="entry name" value="beta-lactamase/transpeptidase-like"/>
    <property type="match status" value="1"/>
</dbReference>
<proteinExistence type="predicted"/>
<dbReference type="Gene3D" id="3.40.710.10">
    <property type="entry name" value="DD-peptidase/beta-lactamase superfamily"/>
    <property type="match status" value="1"/>
</dbReference>
<keyword evidence="1" id="KW-0732">Signal</keyword>
<dbReference type="InterPro" id="IPR045155">
    <property type="entry name" value="Beta-lactam_cat"/>
</dbReference>
<dbReference type="AlphaFoldDB" id="A0A369L8W6"/>